<evidence type="ECO:0000313" key="1">
    <source>
        <dbReference type="EMBL" id="KAG0728931.1"/>
    </source>
</evidence>
<dbReference type="Proteomes" id="UP000770661">
    <property type="component" value="Unassembled WGS sequence"/>
</dbReference>
<dbReference type="EMBL" id="JACEEZ010001661">
    <property type="protein sequence ID" value="KAG0728931.1"/>
    <property type="molecule type" value="Genomic_DNA"/>
</dbReference>
<protein>
    <submittedName>
        <fullName evidence="1">Uncharacterized protein</fullName>
    </submittedName>
</protein>
<comment type="caution">
    <text evidence="1">The sequence shown here is derived from an EMBL/GenBank/DDBJ whole genome shotgun (WGS) entry which is preliminary data.</text>
</comment>
<dbReference type="AlphaFoldDB" id="A0A8J4YV42"/>
<organism evidence="1 2">
    <name type="scientific">Chionoecetes opilio</name>
    <name type="common">Atlantic snow crab</name>
    <name type="synonym">Cancer opilio</name>
    <dbReference type="NCBI Taxonomy" id="41210"/>
    <lineage>
        <taxon>Eukaryota</taxon>
        <taxon>Metazoa</taxon>
        <taxon>Ecdysozoa</taxon>
        <taxon>Arthropoda</taxon>
        <taxon>Crustacea</taxon>
        <taxon>Multicrustacea</taxon>
        <taxon>Malacostraca</taxon>
        <taxon>Eumalacostraca</taxon>
        <taxon>Eucarida</taxon>
        <taxon>Decapoda</taxon>
        <taxon>Pleocyemata</taxon>
        <taxon>Brachyura</taxon>
        <taxon>Eubrachyura</taxon>
        <taxon>Majoidea</taxon>
        <taxon>Majidae</taxon>
        <taxon>Chionoecetes</taxon>
    </lineage>
</organism>
<dbReference type="OrthoDB" id="16120at2759"/>
<reference evidence="1" key="1">
    <citation type="submission" date="2020-07" db="EMBL/GenBank/DDBJ databases">
        <title>The High-quality genome of the commercially important snow crab, Chionoecetes opilio.</title>
        <authorList>
            <person name="Jeong J.-H."/>
            <person name="Ryu S."/>
        </authorList>
    </citation>
    <scope>NUCLEOTIDE SEQUENCE</scope>
    <source>
        <strain evidence="1">MADBK_172401_WGS</strain>
        <tissue evidence="1">Digestive gland</tissue>
    </source>
</reference>
<dbReference type="InterPro" id="IPR032675">
    <property type="entry name" value="LRR_dom_sf"/>
</dbReference>
<evidence type="ECO:0000313" key="2">
    <source>
        <dbReference type="Proteomes" id="UP000770661"/>
    </source>
</evidence>
<keyword evidence="2" id="KW-1185">Reference proteome</keyword>
<sequence length="519" mass="56509">MPRCRAVNPLGEMAGEQVCRWLQCCVRLQPGPRKRHKLRQHMLVALAPRPRQALLSQVLALPGVLMDIKCQLVEVLGDGTTRTADLTPGGPLFIDEVFHLYRSLTMAALINLTLLGVVCDVRSPTDRRYLPDVNVTFHRLVDHFRHLVWVTLSGVADGIVLATLGANCHALQYLDVSGSPQVDDEGVSRLLLQGKINLSDLSNLATAPLPPTSPCCATLTFLGVSETETSPASTVLLLRCLHQVTSLGGFINEGSLIEVLEVLQAGGAADWPTSLTKVWEPRILPRQAPLLAAACPALTSLVTEDASVPTVSLLPPLQELTIDLIMRGVSGQLYDMLEARGTTLTHFVLEKNINCPLELTFLMDVAPQLRHLKACLYLGQGCEATNWVTLTSAVVGVTTSKAMVALLTHTPALRHLTVSLEPEPYTETWRDLDDSVLGQVIDGGGLDSLEKLVVTKCGVTFTGLQLLLLHCQHLELVASLIEWPAITQDDIHLLREQIIHNNLCLDLQLQVDAPLKPVS</sequence>
<name>A0A8J4YV42_CHIOP</name>
<accession>A0A8J4YV42</accession>
<gene>
    <name evidence="1" type="ORF">GWK47_031401</name>
</gene>
<dbReference type="SUPFAM" id="SSF52047">
    <property type="entry name" value="RNI-like"/>
    <property type="match status" value="1"/>
</dbReference>
<proteinExistence type="predicted"/>
<dbReference type="Gene3D" id="3.80.10.10">
    <property type="entry name" value="Ribonuclease Inhibitor"/>
    <property type="match status" value="1"/>
</dbReference>